<evidence type="ECO:0000313" key="1">
    <source>
        <dbReference type="EMBL" id="KAH3873190.1"/>
    </source>
</evidence>
<protein>
    <submittedName>
        <fullName evidence="1">Uncharacterized protein</fullName>
    </submittedName>
</protein>
<name>A0A9D4MBH2_DREPO</name>
<sequence length="63" mass="7135">MLGKSSKAGVINKAHNNFIESKEKWEVTALGPVYGYEKHLTGLERHMNRIGNTRFLPCKPSFC</sequence>
<dbReference type="EMBL" id="JAIWYP010000002">
    <property type="protein sequence ID" value="KAH3873190.1"/>
    <property type="molecule type" value="Genomic_DNA"/>
</dbReference>
<reference evidence="1" key="1">
    <citation type="journal article" date="2019" name="bioRxiv">
        <title>The Genome of the Zebra Mussel, Dreissena polymorpha: A Resource for Invasive Species Research.</title>
        <authorList>
            <person name="McCartney M.A."/>
            <person name="Auch B."/>
            <person name="Kono T."/>
            <person name="Mallez S."/>
            <person name="Zhang Y."/>
            <person name="Obille A."/>
            <person name="Becker A."/>
            <person name="Abrahante J.E."/>
            <person name="Garbe J."/>
            <person name="Badalamenti J.P."/>
            <person name="Herman A."/>
            <person name="Mangelson H."/>
            <person name="Liachko I."/>
            <person name="Sullivan S."/>
            <person name="Sone E.D."/>
            <person name="Koren S."/>
            <person name="Silverstein K.A.T."/>
            <person name="Beckman K.B."/>
            <person name="Gohl D.M."/>
        </authorList>
    </citation>
    <scope>NUCLEOTIDE SEQUENCE</scope>
    <source>
        <strain evidence="1">Duluth1</strain>
        <tissue evidence="1">Whole animal</tissue>
    </source>
</reference>
<comment type="caution">
    <text evidence="1">The sequence shown here is derived from an EMBL/GenBank/DDBJ whole genome shotgun (WGS) entry which is preliminary data.</text>
</comment>
<accession>A0A9D4MBH2</accession>
<organism evidence="1 2">
    <name type="scientific">Dreissena polymorpha</name>
    <name type="common">Zebra mussel</name>
    <name type="synonym">Mytilus polymorpha</name>
    <dbReference type="NCBI Taxonomy" id="45954"/>
    <lineage>
        <taxon>Eukaryota</taxon>
        <taxon>Metazoa</taxon>
        <taxon>Spiralia</taxon>
        <taxon>Lophotrochozoa</taxon>
        <taxon>Mollusca</taxon>
        <taxon>Bivalvia</taxon>
        <taxon>Autobranchia</taxon>
        <taxon>Heteroconchia</taxon>
        <taxon>Euheterodonta</taxon>
        <taxon>Imparidentia</taxon>
        <taxon>Neoheterodontei</taxon>
        <taxon>Myida</taxon>
        <taxon>Dreissenoidea</taxon>
        <taxon>Dreissenidae</taxon>
        <taxon>Dreissena</taxon>
    </lineage>
</organism>
<keyword evidence="2" id="KW-1185">Reference proteome</keyword>
<proteinExistence type="predicted"/>
<dbReference type="AlphaFoldDB" id="A0A9D4MBH2"/>
<gene>
    <name evidence="1" type="ORF">DPMN_036418</name>
</gene>
<dbReference type="Proteomes" id="UP000828390">
    <property type="component" value="Unassembled WGS sequence"/>
</dbReference>
<reference evidence="1" key="2">
    <citation type="submission" date="2020-11" db="EMBL/GenBank/DDBJ databases">
        <authorList>
            <person name="McCartney M.A."/>
            <person name="Auch B."/>
            <person name="Kono T."/>
            <person name="Mallez S."/>
            <person name="Becker A."/>
            <person name="Gohl D.M."/>
            <person name="Silverstein K.A.T."/>
            <person name="Koren S."/>
            <person name="Bechman K.B."/>
            <person name="Herman A."/>
            <person name="Abrahante J.E."/>
            <person name="Garbe J."/>
        </authorList>
    </citation>
    <scope>NUCLEOTIDE SEQUENCE</scope>
    <source>
        <strain evidence="1">Duluth1</strain>
        <tissue evidence="1">Whole animal</tissue>
    </source>
</reference>
<evidence type="ECO:0000313" key="2">
    <source>
        <dbReference type="Proteomes" id="UP000828390"/>
    </source>
</evidence>